<feature type="compositionally biased region" description="Acidic residues" evidence="1">
    <location>
        <begin position="20"/>
        <end position="30"/>
    </location>
</feature>
<reference evidence="2" key="2">
    <citation type="submission" date="2020-07" db="EMBL/GenBank/DDBJ databases">
        <authorList>
            <person name="Vera ALvarez R."/>
            <person name="Arias-Moreno D.M."/>
            <person name="Jimenez-Jacinto V."/>
            <person name="Jimenez-Bremont J.F."/>
            <person name="Swaminathan K."/>
            <person name="Moose S.P."/>
            <person name="Guerrero-Gonzalez M.L."/>
            <person name="Marino-Ramirez L."/>
            <person name="Landsman D."/>
            <person name="Rodriguez-Kessler M."/>
            <person name="Delgado-Sanchez P."/>
        </authorList>
    </citation>
    <scope>NUCLEOTIDE SEQUENCE</scope>
    <source>
        <tissue evidence="2">Cladode</tissue>
    </source>
</reference>
<organism evidence="2">
    <name type="scientific">Opuntia streptacantha</name>
    <name type="common">Prickly pear cactus</name>
    <name type="synonym">Opuntia cardona</name>
    <dbReference type="NCBI Taxonomy" id="393608"/>
    <lineage>
        <taxon>Eukaryota</taxon>
        <taxon>Viridiplantae</taxon>
        <taxon>Streptophyta</taxon>
        <taxon>Embryophyta</taxon>
        <taxon>Tracheophyta</taxon>
        <taxon>Spermatophyta</taxon>
        <taxon>Magnoliopsida</taxon>
        <taxon>eudicotyledons</taxon>
        <taxon>Gunneridae</taxon>
        <taxon>Pentapetalae</taxon>
        <taxon>Caryophyllales</taxon>
        <taxon>Cactineae</taxon>
        <taxon>Cactaceae</taxon>
        <taxon>Opuntioideae</taxon>
        <taxon>Opuntia</taxon>
    </lineage>
</organism>
<sequence>MEGAEYQRQLLRDVFGGSSDSEEEEAEVFDEVSSSLNNQSTDAERGLPLSASIPNPSRSWSWQRIEAINGLWLSTDFLSPQQQSSLLFAIKKGYEIWGSSFLG</sequence>
<dbReference type="AlphaFoldDB" id="A0A7C9CL80"/>
<proteinExistence type="predicted"/>
<evidence type="ECO:0000256" key="1">
    <source>
        <dbReference type="SAM" id="MobiDB-lite"/>
    </source>
</evidence>
<accession>A0A7C9CL80</accession>
<reference evidence="2" key="1">
    <citation type="journal article" date="2013" name="J. Plant Res.">
        <title>Effect of fungi and light on seed germination of three Opuntia species from semiarid lands of central Mexico.</title>
        <authorList>
            <person name="Delgado-Sanchez P."/>
            <person name="Jimenez-Bremont J.F."/>
            <person name="Guerrero-Gonzalez Mde L."/>
            <person name="Flores J."/>
        </authorList>
    </citation>
    <scope>NUCLEOTIDE SEQUENCE</scope>
    <source>
        <tissue evidence="2">Cladode</tissue>
    </source>
</reference>
<dbReference type="EMBL" id="GISG01019100">
    <property type="protein sequence ID" value="MBA4618145.1"/>
    <property type="molecule type" value="Transcribed_RNA"/>
</dbReference>
<name>A0A7C9CL80_OPUST</name>
<evidence type="ECO:0000313" key="2">
    <source>
        <dbReference type="EMBL" id="MBA4618145.1"/>
    </source>
</evidence>
<feature type="region of interest" description="Disordered" evidence="1">
    <location>
        <begin position="1"/>
        <end position="57"/>
    </location>
</feature>
<protein>
    <submittedName>
        <fullName evidence="2">Uncharacterized protein</fullName>
    </submittedName>
</protein>